<feature type="non-terminal residue" evidence="5">
    <location>
        <position position="1"/>
    </location>
</feature>
<protein>
    <submittedName>
        <fullName evidence="5">CAZy families GH92 protein</fullName>
    </submittedName>
</protein>
<sequence>PYQGDLSKVSATVNFGYDNEVSKPYYYGVDLDDYDIHVAYAPSHQSGIYRLDFAHPDMPSYLIFNTRNGELTTDGRNVCGFQNLGGNTRVYIYMETKERPVKIGTHQGTAIRMDNETEGENAYLFWNILRGLEASISLWRIFHFHRAG</sequence>
<dbReference type="Gene3D" id="2.70.98.10">
    <property type="match status" value="1"/>
</dbReference>
<evidence type="ECO:0000313" key="5">
    <source>
        <dbReference type="EMBL" id="AIA93157.1"/>
    </source>
</evidence>
<dbReference type="EMBL" id="KF125822">
    <property type="protein sequence ID" value="AIA93157.1"/>
    <property type="molecule type" value="Genomic_DNA"/>
</dbReference>
<dbReference type="InterPro" id="IPR041371">
    <property type="entry name" value="GH92_N"/>
</dbReference>
<evidence type="ECO:0000256" key="3">
    <source>
        <dbReference type="ARBA" id="ARBA00022837"/>
    </source>
</evidence>
<accession>A0A060CDW7</accession>
<feature type="domain" description="Glycosyl hydrolase family 92 N-terminal" evidence="4">
    <location>
        <begin position="9"/>
        <end position="125"/>
    </location>
</feature>
<dbReference type="Pfam" id="PF17678">
    <property type="entry name" value="Glyco_hydro_92N"/>
    <property type="match status" value="1"/>
</dbReference>
<dbReference type="AlphaFoldDB" id="A0A060CDW7"/>
<dbReference type="InterPro" id="IPR014718">
    <property type="entry name" value="GH-type_carb-bd"/>
</dbReference>
<evidence type="ECO:0000259" key="4">
    <source>
        <dbReference type="Pfam" id="PF17678"/>
    </source>
</evidence>
<evidence type="ECO:0000256" key="1">
    <source>
        <dbReference type="ARBA" id="ARBA00001913"/>
    </source>
</evidence>
<comment type="subunit">
    <text evidence="2">Monomer.</text>
</comment>
<proteinExistence type="predicted"/>
<name>A0A060CDW7_9BACT</name>
<dbReference type="GO" id="GO:0030246">
    <property type="term" value="F:carbohydrate binding"/>
    <property type="evidence" value="ECO:0007669"/>
    <property type="project" value="InterPro"/>
</dbReference>
<reference evidence="5" key="1">
    <citation type="journal article" date="2013" name="Environ. Microbiol.">
        <title>Seasonally variable intestinal metagenomes of the red palm weevil (Rhynchophorus ferrugineus).</title>
        <authorList>
            <person name="Jia S."/>
            <person name="Zhang X."/>
            <person name="Zhang G."/>
            <person name="Yin A."/>
            <person name="Zhang S."/>
            <person name="Li F."/>
            <person name="Wang L."/>
            <person name="Zhao D."/>
            <person name="Yun Q."/>
            <person name="Tala"/>
            <person name="Wang J."/>
            <person name="Sun G."/>
            <person name="Baabdullah M."/>
            <person name="Yu X."/>
            <person name="Hu S."/>
            <person name="Al-Mssallem I.S."/>
            <person name="Yu J."/>
        </authorList>
    </citation>
    <scope>NUCLEOTIDE SEQUENCE</scope>
</reference>
<organism evidence="5">
    <name type="scientific">uncultured Parabacteroides sp</name>
    <dbReference type="NCBI Taxonomy" id="512312"/>
    <lineage>
        <taxon>Bacteria</taxon>
        <taxon>Pseudomonadati</taxon>
        <taxon>Bacteroidota</taxon>
        <taxon>Bacteroidia</taxon>
        <taxon>Bacteroidales</taxon>
        <taxon>Tannerellaceae</taxon>
        <taxon>Parabacteroides</taxon>
        <taxon>environmental samples</taxon>
    </lineage>
</organism>
<keyword evidence="3" id="KW-0106">Calcium</keyword>
<evidence type="ECO:0000256" key="2">
    <source>
        <dbReference type="ARBA" id="ARBA00011245"/>
    </source>
</evidence>
<comment type="cofactor">
    <cofactor evidence="1">
        <name>Ca(2+)</name>
        <dbReference type="ChEBI" id="CHEBI:29108"/>
    </cofactor>
</comment>